<dbReference type="EMBL" id="JWZX01003401">
    <property type="protein sequence ID" value="KOO20930.1"/>
    <property type="molecule type" value="Genomic_DNA"/>
</dbReference>
<gene>
    <name evidence="3" type="ORF">Ctob_000435</name>
</gene>
<feature type="coiled-coil region" evidence="1">
    <location>
        <begin position="76"/>
        <end position="117"/>
    </location>
</feature>
<dbReference type="AlphaFoldDB" id="A0A0M0J325"/>
<reference evidence="4" key="1">
    <citation type="journal article" date="2015" name="PLoS Genet.">
        <title>Genome Sequence and Transcriptome Analyses of Chrysochromulina tobin: Metabolic Tools for Enhanced Algal Fitness in the Prominent Order Prymnesiales (Haptophyceae).</title>
        <authorList>
            <person name="Hovde B.T."/>
            <person name="Deodato C.R."/>
            <person name="Hunsperger H.M."/>
            <person name="Ryken S.A."/>
            <person name="Yost W."/>
            <person name="Jha R.K."/>
            <person name="Patterson J."/>
            <person name="Monnat R.J. Jr."/>
            <person name="Barlow S.B."/>
            <person name="Starkenburg S.R."/>
            <person name="Cattolico R.A."/>
        </authorList>
    </citation>
    <scope>NUCLEOTIDE SEQUENCE</scope>
    <source>
        <strain evidence="4">CCMP291</strain>
    </source>
</reference>
<dbReference type="Proteomes" id="UP000037460">
    <property type="component" value="Unassembled WGS sequence"/>
</dbReference>
<feature type="coiled-coil region" evidence="1">
    <location>
        <begin position="2"/>
        <end position="33"/>
    </location>
</feature>
<accession>A0A0M0J325</accession>
<name>A0A0M0J325_9EUKA</name>
<proteinExistence type="predicted"/>
<protein>
    <submittedName>
        <fullName evidence="3">Uncharacterized protein</fullName>
    </submittedName>
</protein>
<evidence type="ECO:0000313" key="3">
    <source>
        <dbReference type="EMBL" id="KOO20930.1"/>
    </source>
</evidence>
<comment type="caution">
    <text evidence="3">The sequence shown here is derived from an EMBL/GenBank/DDBJ whole genome shotgun (WGS) entry which is preliminary data.</text>
</comment>
<feature type="compositionally biased region" description="Basic and acidic residues" evidence="2">
    <location>
        <begin position="177"/>
        <end position="195"/>
    </location>
</feature>
<keyword evidence="1" id="KW-0175">Coiled coil</keyword>
<evidence type="ECO:0000313" key="4">
    <source>
        <dbReference type="Proteomes" id="UP000037460"/>
    </source>
</evidence>
<evidence type="ECO:0000256" key="2">
    <source>
        <dbReference type="SAM" id="MobiDB-lite"/>
    </source>
</evidence>
<evidence type="ECO:0000256" key="1">
    <source>
        <dbReference type="SAM" id="Coils"/>
    </source>
</evidence>
<sequence>MATREQLKAAQAAEELEQALEAAARDKEALATAHREELRVKELILADLSSQLVQARQALSTAQEGAKGASAARDVAERETAACREAREALRASEAKRERLETALEELEAARAEATADAEHAWQQVSHKEGMLAFVEREVHQVKVLFADKEQQLQAELRERSGMLEAEARQARAATAEAEKATERERQRADEAERQKAASEAKALLVAAEKEAAAEQLSARVAELASLRADKERLEGEMRLVLRAMDQQKTVAQRNMAQLSRIYSDWHEAVNA</sequence>
<organism evidence="3 4">
    <name type="scientific">Chrysochromulina tobinii</name>
    <dbReference type="NCBI Taxonomy" id="1460289"/>
    <lineage>
        <taxon>Eukaryota</taxon>
        <taxon>Haptista</taxon>
        <taxon>Haptophyta</taxon>
        <taxon>Prymnesiophyceae</taxon>
        <taxon>Prymnesiales</taxon>
        <taxon>Chrysochromulinaceae</taxon>
        <taxon>Chrysochromulina</taxon>
    </lineage>
</organism>
<feature type="region of interest" description="Disordered" evidence="2">
    <location>
        <begin position="169"/>
        <end position="195"/>
    </location>
</feature>
<keyword evidence="4" id="KW-1185">Reference proteome</keyword>